<organism evidence="9 10">
    <name type="scientific">Musa troglodytarum</name>
    <name type="common">fe'i banana</name>
    <dbReference type="NCBI Taxonomy" id="320322"/>
    <lineage>
        <taxon>Eukaryota</taxon>
        <taxon>Viridiplantae</taxon>
        <taxon>Streptophyta</taxon>
        <taxon>Embryophyta</taxon>
        <taxon>Tracheophyta</taxon>
        <taxon>Spermatophyta</taxon>
        <taxon>Magnoliopsida</taxon>
        <taxon>Liliopsida</taxon>
        <taxon>Zingiberales</taxon>
        <taxon>Musaceae</taxon>
        <taxon>Musa</taxon>
    </lineage>
</organism>
<comment type="subunit">
    <text evidence="7">The glycine cleavage system is composed of four proteins: P, T, L and H.</text>
</comment>
<dbReference type="InterPro" id="IPR017453">
    <property type="entry name" value="GCV_H_sub"/>
</dbReference>
<dbReference type="Gene3D" id="2.40.50.100">
    <property type="match status" value="1"/>
</dbReference>
<dbReference type="NCBIfam" id="TIGR00527">
    <property type="entry name" value="gcvH"/>
    <property type="match status" value="1"/>
</dbReference>
<comment type="subcellular location">
    <subcellularLocation>
        <location evidence="1 7">Mitochondrion</location>
    </subcellularLocation>
</comment>
<dbReference type="GO" id="GO:0019464">
    <property type="term" value="P:glycine decarboxylation via glycine cleavage system"/>
    <property type="evidence" value="ECO:0007669"/>
    <property type="project" value="UniProtKB-UniRule"/>
</dbReference>
<dbReference type="InterPro" id="IPR000089">
    <property type="entry name" value="Biotin_lipoyl"/>
</dbReference>
<evidence type="ECO:0000256" key="2">
    <source>
        <dbReference type="ARBA" id="ARBA00009249"/>
    </source>
</evidence>
<dbReference type="GO" id="GO:0009249">
    <property type="term" value="P:protein lipoylation"/>
    <property type="evidence" value="ECO:0007669"/>
    <property type="project" value="TreeGrafter"/>
</dbReference>
<evidence type="ECO:0000313" key="10">
    <source>
        <dbReference type="Proteomes" id="UP001055439"/>
    </source>
</evidence>
<comment type="function">
    <text evidence="7">The H protein shuttles the methylamine group of glycine from the P protein to the T protein.</text>
</comment>
<dbReference type="PROSITE" id="PS00189">
    <property type="entry name" value="LIPOYL"/>
    <property type="match status" value="1"/>
</dbReference>
<dbReference type="EMBL" id="CP097510">
    <property type="protein sequence ID" value="URE29592.1"/>
    <property type="molecule type" value="Genomic_DNA"/>
</dbReference>
<name>A0A9E7HGL0_9LILI</name>
<dbReference type="InterPro" id="IPR033753">
    <property type="entry name" value="GCV_H/Fam206"/>
</dbReference>
<dbReference type="HAMAP" id="MF_00272">
    <property type="entry name" value="GcvH"/>
    <property type="match status" value="1"/>
</dbReference>
<evidence type="ECO:0000256" key="7">
    <source>
        <dbReference type="RuleBase" id="RU364055"/>
    </source>
</evidence>
<keyword evidence="5 7" id="KW-0496">Mitochondrion</keyword>
<feature type="domain" description="Lipoyl-binding" evidence="8">
    <location>
        <begin position="171"/>
        <end position="253"/>
    </location>
</feature>
<comment type="cofactor">
    <cofactor evidence="7">
        <name>(R)-lipoate</name>
        <dbReference type="ChEBI" id="CHEBI:83088"/>
    </cofactor>
    <text evidence="7">Binds 1 lipoyl cofactor covalently.</text>
</comment>
<dbReference type="GO" id="GO:0005739">
    <property type="term" value="C:mitochondrion"/>
    <property type="evidence" value="ECO:0007669"/>
    <property type="project" value="UniProtKB-SubCell"/>
</dbReference>
<evidence type="ECO:0000256" key="5">
    <source>
        <dbReference type="ARBA" id="ARBA00023128"/>
    </source>
</evidence>
<dbReference type="PANTHER" id="PTHR11715">
    <property type="entry name" value="GLYCINE CLEAVAGE SYSTEM H PROTEIN"/>
    <property type="match status" value="1"/>
</dbReference>
<keyword evidence="4 7" id="KW-0809">Transit peptide</keyword>
<feature type="modified residue" description="N6-lipoyllysine" evidence="6">
    <location>
        <position position="212"/>
    </location>
</feature>
<dbReference type="NCBIfam" id="NF002270">
    <property type="entry name" value="PRK01202.1"/>
    <property type="match status" value="1"/>
</dbReference>
<keyword evidence="3 6" id="KW-0450">Lipoyl</keyword>
<accession>A0A9E7HGL0</accession>
<dbReference type="SUPFAM" id="SSF51230">
    <property type="entry name" value="Single hybrid motif"/>
    <property type="match status" value="1"/>
</dbReference>
<dbReference type="Pfam" id="PF01597">
    <property type="entry name" value="GCV_H"/>
    <property type="match status" value="1"/>
</dbReference>
<dbReference type="PROSITE" id="PS50968">
    <property type="entry name" value="BIOTINYL_LIPOYL"/>
    <property type="match status" value="1"/>
</dbReference>
<dbReference type="CDD" id="cd06848">
    <property type="entry name" value="GCS_H"/>
    <property type="match status" value="1"/>
</dbReference>
<dbReference type="InterPro" id="IPR011053">
    <property type="entry name" value="Single_hybrid_motif"/>
</dbReference>
<evidence type="ECO:0000259" key="8">
    <source>
        <dbReference type="PROSITE" id="PS50968"/>
    </source>
</evidence>
<dbReference type="Proteomes" id="UP001055439">
    <property type="component" value="Chromosome 8"/>
</dbReference>
<keyword evidence="10" id="KW-1185">Reference proteome</keyword>
<protein>
    <recommendedName>
        <fullName evidence="7">Glycine cleavage system H protein</fullName>
    </recommendedName>
</protein>
<evidence type="ECO:0000256" key="3">
    <source>
        <dbReference type="ARBA" id="ARBA00022823"/>
    </source>
</evidence>
<evidence type="ECO:0000256" key="1">
    <source>
        <dbReference type="ARBA" id="ARBA00004173"/>
    </source>
</evidence>
<dbReference type="InterPro" id="IPR002930">
    <property type="entry name" value="GCV_H"/>
</dbReference>
<dbReference type="PANTHER" id="PTHR11715:SF27">
    <property type="entry name" value="GLYCINE CLEAVAGE SYSTEM H PROTEIN 1, MITOCHONDRIAL-RELATED"/>
    <property type="match status" value="1"/>
</dbReference>
<sequence>MNVHQSSNHPLSLYLLLQLQVRSRKLKERRKQGDTMALKLWASSTANALRISCSSRPALPAFSIFRSFSSGKRLLLPAASALRSTEKCSSRMWDASPFAWREFAETECILCQLCSVGVFTENFISEDWLTNEVCFGFYIKERSCELSCPTAVIEGLKYTGSHEWVKQEGAVATVGITDHAQGHLGEVVFVELPESGAAVAKGSSFGAVESVKATSDVNSPVSGEVIEVNTKLTETPGLINSSPYEDGWMIKVRPIDPSEVKSLMGSKEYTKFCEEEDAH</sequence>
<evidence type="ECO:0000256" key="6">
    <source>
        <dbReference type="PIRSR" id="PIRSR617453-50"/>
    </source>
</evidence>
<dbReference type="InterPro" id="IPR003016">
    <property type="entry name" value="2-oxoA_DH_lipoyl-BS"/>
</dbReference>
<evidence type="ECO:0000313" key="9">
    <source>
        <dbReference type="EMBL" id="URE29592.1"/>
    </source>
</evidence>
<dbReference type="OrthoDB" id="10264154at2759"/>
<gene>
    <name evidence="9" type="ORF">MUK42_18246</name>
</gene>
<dbReference type="GO" id="GO:0005960">
    <property type="term" value="C:glycine cleavage complex"/>
    <property type="evidence" value="ECO:0007669"/>
    <property type="project" value="UniProtKB-UniRule"/>
</dbReference>
<comment type="similarity">
    <text evidence="2 7">Belongs to the GcvH family.</text>
</comment>
<reference evidence="9" key="1">
    <citation type="submission" date="2022-05" db="EMBL/GenBank/DDBJ databases">
        <title>The Musa troglodytarum L. genome provides insights into the mechanism of non-climacteric behaviour and enrichment of carotenoids.</title>
        <authorList>
            <person name="Wang J."/>
        </authorList>
    </citation>
    <scope>NUCLEOTIDE SEQUENCE</scope>
    <source>
        <tissue evidence="9">Leaf</tissue>
    </source>
</reference>
<proteinExistence type="inferred from homology"/>
<dbReference type="AlphaFoldDB" id="A0A9E7HGL0"/>
<evidence type="ECO:0000256" key="4">
    <source>
        <dbReference type="ARBA" id="ARBA00022946"/>
    </source>
</evidence>